<dbReference type="CDD" id="cd07302">
    <property type="entry name" value="CHD"/>
    <property type="match status" value="1"/>
</dbReference>
<keyword evidence="3" id="KW-1003">Cell membrane</keyword>
<dbReference type="SMART" id="SM01080">
    <property type="entry name" value="CHASE2"/>
    <property type="match status" value="1"/>
</dbReference>
<dbReference type="GO" id="GO:0006171">
    <property type="term" value="P:cAMP biosynthetic process"/>
    <property type="evidence" value="ECO:0007669"/>
    <property type="project" value="TreeGrafter"/>
</dbReference>
<dbReference type="STRING" id="439292.Bsel_0658"/>
<dbReference type="KEGG" id="bse:Bsel_0658"/>
<sequence length="610" mass="68238">MARRLLTGILAGSLALIFYYLDTFYVVEHNFTDRFFREERDTDYRIKLLAIDEESLQEIGRWPWPRDLMANTAEEIKDGGADAVWIDVLYAEDSPVEEEDEAWEEVLSAYPDILLPVYFQFETAQAEGQTGTALNYQAMFEPVYENYSLDETGHINVLADEDRVVRQGLLGVESDADGMIPAISVVLANRLLDEGSQITYDESTGEWTRGDAVIPADDWSRMGFSYASAPGNSTFSIYSIKDVMDGTIPPDYFSGSVVLIGPYATGLQDEYLTPMSNTIPMFGVEIHANIIQSLLDGEYYERASMPVGMLVVALMFAAPFAVFELVRARWASVLLGVLLIGYVIFTSVWFEISQMLLPFTYALAAILFAYISSVVIQYIQETLEKKRVRDTFGRYVSQNVVDDILDSGEEVKVGGIKKEVTLMFIDIRGFTSLSEKMDPEKVIDILNDYLDLCARSIFSFEGTIDKFMGDGVMAIYGAPIDQEDHALRAVKTALDIQEKSAELTEKIKDEYDYTIGFGIGINTGVCIVGNVGSKDRLDYTAIGDDVNLAARLESKAKPMQILISDKTYEKMKEDIDVTTLEPVQVKGKEKPVQIYQVEQLVNKREEGGAS</sequence>
<dbReference type="GO" id="GO:0004016">
    <property type="term" value="F:adenylate cyclase activity"/>
    <property type="evidence" value="ECO:0007669"/>
    <property type="project" value="UniProtKB-ARBA"/>
</dbReference>
<evidence type="ECO:0000256" key="4">
    <source>
        <dbReference type="ARBA" id="ARBA00022692"/>
    </source>
</evidence>
<evidence type="ECO:0000313" key="10">
    <source>
        <dbReference type="Proteomes" id="UP000000271"/>
    </source>
</evidence>
<feature type="transmembrane region" description="Helical" evidence="7">
    <location>
        <begin position="330"/>
        <end position="350"/>
    </location>
</feature>
<keyword evidence="10" id="KW-1185">Reference proteome</keyword>
<dbReference type="SMART" id="SM00044">
    <property type="entry name" value="CYCc"/>
    <property type="match status" value="1"/>
</dbReference>
<gene>
    <name evidence="9" type="ordered locus">Bsel_0658</name>
</gene>
<comment type="similarity">
    <text evidence="2">Belongs to the adenylyl cyclase class-3 family.</text>
</comment>
<dbReference type="InterPro" id="IPR029787">
    <property type="entry name" value="Nucleotide_cyclase"/>
</dbReference>
<comment type="subcellular location">
    <subcellularLocation>
        <location evidence="1">Cell envelope</location>
    </subcellularLocation>
</comment>
<evidence type="ECO:0000256" key="3">
    <source>
        <dbReference type="ARBA" id="ARBA00022475"/>
    </source>
</evidence>
<evidence type="ECO:0000256" key="2">
    <source>
        <dbReference type="ARBA" id="ARBA00005381"/>
    </source>
</evidence>
<dbReference type="Proteomes" id="UP000000271">
    <property type="component" value="Chromosome"/>
</dbReference>
<proteinExistence type="inferred from homology"/>
<evidence type="ECO:0000256" key="5">
    <source>
        <dbReference type="ARBA" id="ARBA00022989"/>
    </source>
</evidence>
<dbReference type="HOGENOM" id="CLU_000445_85_1_9"/>
<feature type="domain" description="Guanylate cyclase" evidence="8">
    <location>
        <begin position="421"/>
        <end position="553"/>
    </location>
</feature>
<evidence type="ECO:0000256" key="1">
    <source>
        <dbReference type="ARBA" id="ARBA00004196"/>
    </source>
</evidence>
<evidence type="ECO:0000256" key="7">
    <source>
        <dbReference type="SAM" id="Phobius"/>
    </source>
</evidence>
<dbReference type="InterPro" id="IPR050697">
    <property type="entry name" value="Adenylyl/Guanylyl_Cyclase_3/4"/>
</dbReference>
<keyword evidence="5 7" id="KW-1133">Transmembrane helix</keyword>
<dbReference type="RefSeq" id="WP_013171622.1">
    <property type="nucleotide sequence ID" value="NC_014219.1"/>
</dbReference>
<dbReference type="PROSITE" id="PS50125">
    <property type="entry name" value="GUANYLATE_CYCLASE_2"/>
    <property type="match status" value="1"/>
</dbReference>
<evidence type="ECO:0000313" key="9">
    <source>
        <dbReference type="EMBL" id="ADH98193.1"/>
    </source>
</evidence>
<dbReference type="PANTHER" id="PTHR43081">
    <property type="entry name" value="ADENYLATE CYCLASE, TERMINAL-DIFFERENTIATION SPECIFIC-RELATED"/>
    <property type="match status" value="1"/>
</dbReference>
<dbReference type="Pfam" id="PF00211">
    <property type="entry name" value="Guanylate_cyc"/>
    <property type="match status" value="1"/>
</dbReference>
<dbReference type="InterPro" id="IPR001054">
    <property type="entry name" value="A/G_cyclase"/>
</dbReference>
<dbReference type="EMBL" id="CP001791">
    <property type="protein sequence ID" value="ADH98193.1"/>
    <property type="molecule type" value="Genomic_DNA"/>
</dbReference>
<dbReference type="SUPFAM" id="SSF55073">
    <property type="entry name" value="Nucleotide cyclase"/>
    <property type="match status" value="1"/>
</dbReference>
<organism evidence="9 10">
    <name type="scientific">Bacillus selenitireducens (strain ATCC 700615 / DSM 15326 / MLS10)</name>
    <dbReference type="NCBI Taxonomy" id="439292"/>
    <lineage>
        <taxon>Bacteria</taxon>
        <taxon>Bacillati</taxon>
        <taxon>Bacillota</taxon>
        <taxon>Bacilli</taxon>
        <taxon>Bacillales</taxon>
        <taxon>Bacillaceae</taxon>
        <taxon>Salisediminibacterium</taxon>
    </lineage>
</organism>
<evidence type="ECO:0000256" key="6">
    <source>
        <dbReference type="ARBA" id="ARBA00023136"/>
    </source>
</evidence>
<feature type="transmembrane region" description="Helical" evidence="7">
    <location>
        <begin position="356"/>
        <end position="379"/>
    </location>
</feature>
<dbReference type="Gene3D" id="3.30.70.1230">
    <property type="entry name" value="Nucleotide cyclase"/>
    <property type="match status" value="1"/>
</dbReference>
<name>D6XYN5_BACIE</name>
<evidence type="ECO:0000259" key="8">
    <source>
        <dbReference type="PROSITE" id="PS50125"/>
    </source>
</evidence>
<dbReference type="FunFam" id="3.30.70.1230:FF:000016">
    <property type="entry name" value="Adenylate/guanylate cyclase domain-containing protein"/>
    <property type="match status" value="1"/>
</dbReference>
<dbReference type="GO" id="GO:0030313">
    <property type="term" value="C:cell envelope"/>
    <property type="evidence" value="ECO:0007669"/>
    <property type="project" value="UniProtKB-SubCell"/>
</dbReference>
<dbReference type="PANTHER" id="PTHR43081:SF1">
    <property type="entry name" value="ADENYLATE CYCLASE, TERMINAL-DIFFERENTIATION SPECIFIC"/>
    <property type="match status" value="1"/>
</dbReference>
<dbReference type="OrthoDB" id="9806704at2"/>
<protein>
    <submittedName>
        <fullName evidence="9">Adenylate/guanylate cyclase with Chase sensor</fullName>
    </submittedName>
</protein>
<dbReference type="eggNOG" id="COG2114">
    <property type="taxonomic scope" value="Bacteria"/>
</dbReference>
<accession>D6XYN5</accession>
<dbReference type="GO" id="GO:0035556">
    <property type="term" value="P:intracellular signal transduction"/>
    <property type="evidence" value="ECO:0007669"/>
    <property type="project" value="InterPro"/>
</dbReference>
<keyword evidence="4 7" id="KW-0812">Transmembrane</keyword>
<feature type="transmembrane region" description="Helical" evidence="7">
    <location>
        <begin position="303"/>
        <end position="323"/>
    </location>
</feature>
<dbReference type="InterPro" id="IPR007890">
    <property type="entry name" value="CHASE2"/>
</dbReference>
<dbReference type="AlphaFoldDB" id="D6XYN5"/>
<reference evidence="9" key="1">
    <citation type="submission" date="2009-10" db="EMBL/GenBank/DDBJ databases">
        <title>Complete sequence of Bacillus selenitireducens MLS10.</title>
        <authorList>
            <consortium name="US DOE Joint Genome Institute"/>
            <person name="Lucas S."/>
            <person name="Copeland A."/>
            <person name="Lapidus A."/>
            <person name="Glavina del Rio T."/>
            <person name="Dalin E."/>
            <person name="Tice H."/>
            <person name="Bruce D."/>
            <person name="Goodwin L."/>
            <person name="Pitluck S."/>
            <person name="Sims D."/>
            <person name="Brettin T."/>
            <person name="Detter J.C."/>
            <person name="Han C."/>
            <person name="Larimer F."/>
            <person name="Land M."/>
            <person name="Hauser L."/>
            <person name="Kyrpides N."/>
            <person name="Ovchinnikova G."/>
            <person name="Stolz J."/>
        </authorList>
    </citation>
    <scope>NUCLEOTIDE SEQUENCE [LARGE SCALE GENOMIC DNA]</scope>
    <source>
        <strain evidence="9">MLS10</strain>
    </source>
</reference>
<dbReference type="Pfam" id="PF05226">
    <property type="entry name" value="CHASE2"/>
    <property type="match status" value="1"/>
</dbReference>
<keyword evidence="6 7" id="KW-0472">Membrane</keyword>